<dbReference type="STRING" id="947166.A0A1D1V4U6"/>
<dbReference type="PANTHER" id="PTHR43340:SF1">
    <property type="entry name" value="HYPOXANTHINE PHOSPHORIBOSYLTRANSFERASE"/>
    <property type="match status" value="1"/>
</dbReference>
<evidence type="ECO:0000259" key="1">
    <source>
        <dbReference type="Pfam" id="PF00156"/>
    </source>
</evidence>
<evidence type="ECO:0000313" key="3">
    <source>
        <dbReference type="Proteomes" id="UP000186922"/>
    </source>
</evidence>
<sequence>MSKGMEDAHRSSSGLIIPDEAVPYPVQSFSIPEHHAEHIESILIPEGLIRDRATCLAREIFHLYASSSSNPEALVLVCVLKSAFKFFCALQCELENLNAEVARQPSGLSTSASNVGESNLGTSSGSHTSTTFKPVLPLMFEFIRVKSYLNTSSTGSVQIHGVVNPMEAFGDKNVLIVEDMIDSGRTMVALLEHMNQYRTKSIRVASLLWKRLQPGKVPSSFRPHFYGFQIPDRFVIGFGMDYNEKFRDLNHLCVINQHGIDKYKATA</sequence>
<dbReference type="GO" id="GO:0032263">
    <property type="term" value="P:GMP salvage"/>
    <property type="evidence" value="ECO:0007669"/>
    <property type="project" value="TreeGrafter"/>
</dbReference>
<accession>A0A1D1V4U6</accession>
<evidence type="ECO:0000313" key="2">
    <source>
        <dbReference type="EMBL" id="GAU96766.1"/>
    </source>
</evidence>
<protein>
    <recommendedName>
        <fullName evidence="1">Phosphoribosyltransferase domain-containing protein</fullName>
    </recommendedName>
</protein>
<comment type="caution">
    <text evidence="2">The sequence shown here is derived from an EMBL/GenBank/DDBJ whole genome shotgun (WGS) entry which is preliminary data.</text>
</comment>
<dbReference type="GO" id="GO:0004422">
    <property type="term" value="F:hypoxanthine phosphoribosyltransferase activity"/>
    <property type="evidence" value="ECO:0007669"/>
    <property type="project" value="TreeGrafter"/>
</dbReference>
<keyword evidence="3" id="KW-1185">Reference proteome</keyword>
<dbReference type="InterPro" id="IPR029057">
    <property type="entry name" value="PRTase-like"/>
</dbReference>
<dbReference type="InterPro" id="IPR000836">
    <property type="entry name" value="PRTase_dom"/>
</dbReference>
<dbReference type="Gene3D" id="3.40.50.2020">
    <property type="match status" value="1"/>
</dbReference>
<dbReference type="Proteomes" id="UP000186922">
    <property type="component" value="Unassembled WGS sequence"/>
</dbReference>
<gene>
    <name evidence="2" type="primary">RvY_08158-1</name>
    <name evidence="2" type="synonym">RvY_08158.1</name>
    <name evidence="2" type="ORF">RvY_08158</name>
</gene>
<dbReference type="InterPro" id="IPR050408">
    <property type="entry name" value="HGPRT"/>
</dbReference>
<dbReference type="PANTHER" id="PTHR43340">
    <property type="entry name" value="HYPOXANTHINE-GUANINE PHOSPHORIBOSYLTRANSFERASE"/>
    <property type="match status" value="1"/>
</dbReference>
<dbReference type="Pfam" id="PF00156">
    <property type="entry name" value="Pribosyltran"/>
    <property type="match status" value="1"/>
</dbReference>
<dbReference type="GO" id="GO:0005829">
    <property type="term" value="C:cytosol"/>
    <property type="evidence" value="ECO:0007669"/>
    <property type="project" value="TreeGrafter"/>
</dbReference>
<dbReference type="GO" id="GO:0000287">
    <property type="term" value="F:magnesium ion binding"/>
    <property type="evidence" value="ECO:0007669"/>
    <property type="project" value="TreeGrafter"/>
</dbReference>
<name>A0A1D1V4U6_RAMVA</name>
<organism evidence="2 3">
    <name type="scientific">Ramazzottius varieornatus</name>
    <name type="common">Water bear</name>
    <name type="synonym">Tardigrade</name>
    <dbReference type="NCBI Taxonomy" id="947166"/>
    <lineage>
        <taxon>Eukaryota</taxon>
        <taxon>Metazoa</taxon>
        <taxon>Ecdysozoa</taxon>
        <taxon>Tardigrada</taxon>
        <taxon>Eutardigrada</taxon>
        <taxon>Parachela</taxon>
        <taxon>Hypsibioidea</taxon>
        <taxon>Ramazzottiidae</taxon>
        <taxon>Ramazzottius</taxon>
    </lineage>
</organism>
<dbReference type="CDD" id="cd06223">
    <property type="entry name" value="PRTases_typeI"/>
    <property type="match status" value="1"/>
</dbReference>
<dbReference type="GO" id="GO:0032264">
    <property type="term" value="P:IMP salvage"/>
    <property type="evidence" value="ECO:0007669"/>
    <property type="project" value="TreeGrafter"/>
</dbReference>
<dbReference type="GO" id="GO:0006178">
    <property type="term" value="P:guanine salvage"/>
    <property type="evidence" value="ECO:0007669"/>
    <property type="project" value="TreeGrafter"/>
</dbReference>
<reference evidence="2 3" key="1">
    <citation type="journal article" date="2016" name="Nat. Commun.">
        <title>Extremotolerant tardigrade genome and improved radiotolerance of human cultured cells by tardigrade-unique protein.</title>
        <authorList>
            <person name="Hashimoto T."/>
            <person name="Horikawa D.D."/>
            <person name="Saito Y."/>
            <person name="Kuwahara H."/>
            <person name="Kozuka-Hata H."/>
            <person name="Shin-I T."/>
            <person name="Minakuchi Y."/>
            <person name="Ohishi K."/>
            <person name="Motoyama A."/>
            <person name="Aizu T."/>
            <person name="Enomoto A."/>
            <person name="Kondo K."/>
            <person name="Tanaka S."/>
            <person name="Hara Y."/>
            <person name="Koshikawa S."/>
            <person name="Sagara H."/>
            <person name="Miura T."/>
            <person name="Yokobori S."/>
            <person name="Miyagawa K."/>
            <person name="Suzuki Y."/>
            <person name="Kubo T."/>
            <person name="Oyama M."/>
            <person name="Kohara Y."/>
            <person name="Fujiyama A."/>
            <person name="Arakawa K."/>
            <person name="Katayama T."/>
            <person name="Toyoda A."/>
            <person name="Kunieda T."/>
        </authorList>
    </citation>
    <scope>NUCLEOTIDE SEQUENCE [LARGE SCALE GENOMIC DNA]</scope>
    <source>
        <strain evidence="2 3">YOKOZUNA-1</strain>
    </source>
</reference>
<dbReference type="GO" id="GO:0046100">
    <property type="term" value="P:hypoxanthine metabolic process"/>
    <property type="evidence" value="ECO:0007669"/>
    <property type="project" value="TreeGrafter"/>
</dbReference>
<proteinExistence type="predicted"/>
<dbReference type="SUPFAM" id="SSF53271">
    <property type="entry name" value="PRTase-like"/>
    <property type="match status" value="1"/>
</dbReference>
<dbReference type="AlphaFoldDB" id="A0A1D1V4U6"/>
<dbReference type="OrthoDB" id="9449045at2759"/>
<dbReference type="EMBL" id="BDGG01000003">
    <property type="protein sequence ID" value="GAU96766.1"/>
    <property type="molecule type" value="Genomic_DNA"/>
</dbReference>
<feature type="domain" description="Phosphoribosyltransferase" evidence="1">
    <location>
        <begin position="75"/>
        <end position="242"/>
    </location>
</feature>